<protein>
    <submittedName>
        <fullName evidence="3">CPBP family intramembrane metalloprotease</fullName>
    </submittedName>
</protein>
<dbReference type="Proteomes" id="UP000437065">
    <property type="component" value="Unassembled WGS sequence"/>
</dbReference>
<keyword evidence="3" id="KW-0482">Metalloprotease</keyword>
<gene>
    <name evidence="3" type="ORF">GRX01_15880</name>
</gene>
<reference evidence="3 4" key="1">
    <citation type="submission" date="2019-12" db="EMBL/GenBank/DDBJ databases">
        <title>Isolation and characterization of three novel carbon monoxide-oxidizing members of Halobacteria from salione crusts and soils.</title>
        <authorList>
            <person name="Myers M.R."/>
            <person name="King G.M."/>
        </authorList>
    </citation>
    <scope>NUCLEOTIDE SEQUENCE [LARGE SCALE GENOMIC DNA]</scope>
    <source>
        <strain evidence="3 4">WSA2</strain>
    </source>
</reference>
<dbReference type="AlphaFoldDB" id="A0A6B0T2I3"/>
<keyword evidence="4" id="KW-1185">Reference proteome</keyword>
<sequence>MQIDPLLVGGLAVAFTGFKLRTVVFDLDATDVWSHATKWLVPAVLLAVAAAQGLTPVDLGWRVGSPLRFLGRVAVGFVVLVGASILLSPVFDRIGGGNEDLEAGMAELADTTLAGKVFIGTTAGTTEEVAFNGYALERLAALTGSPPLAGTVTATAFVLGHWSDQWSPSAVLRIAHPAVVVTGLYLYWRSLPVLIAVHALNDIVGLVFAPEVEDDAAAPSAATQ</sequence>
<dbReference type="GO" id="GO:0080120">
    <property type="term" value="P:CAAX-box protein maturation"/>
    <property type="evidence" value="ECO:0007669"/>
    <property type="project" value="UniProtKB-ARBA"/>
</dbReference>
<keyword evidence="3" id="KW-0378">Hydrolase</keyword>
<evidence type="ECO:0000313" key="3">
    <source>
        <dbReference type="EMBL" id="MXR42812.1"/>
    </source>
</evidence>
<dbReference type="GO" id="GO:0006508">
    <property type="term" value="P:proteolysis"/>
    <property type="evidence" value="ECO:0007669"/>
    <property type="project" value="UniProtKB-KW"/>
</dbReference>
<evidence type="ECO:0000259" key="2">
    <source>
        <dbReference type="Pfam" id="PF02517"/>
    </source>
</evidence>
<dbReference type="GO" id="GO:0004175">
    <property type="term" value="F:endopeptidase activity"/>
    <property type="evidence" value="ECO:0007669"/>
    <property type="project" value="UniProtKB-ARBA"/>
</dbReference>
<proteinExistence type="predicted"/>
<dbReference type="GO" id="GO:0008237">
    <property type="term" value="F:metallopeptidase activity"/>
    <property type="evidence" value="ECO:0007669"/>
    <property type="project" value="UniProtKB-KW"/>
</dbReference>
<evidence type="ECO:0000313" key="4">
    <source>
        <dbReference type="Proteomes" id="UP000437065"/>
    </source>
</evidence>
<keyword evidence="1" id="KW-0472">Membrane</keyword>
<dbReference type="InterPro" id="IPR003675">
    <property type="entry name" value="Rce1/LyrA-like_dom"/>
</dbReference>
<feature type="domain" description="CAAX prenyl protease 2/Lysostaphin resistance protein A-like" evidence="2">
    <location>
        <begin position="117"/>
        <end position="204"/>
    </location>
</feature>
<keyword evidence="1" id="KW-1133">Transmembrane helix</keyword>
<feature type="transmembrane region" description="Helical" evidence="1">
    <location>
        <begin position="39"/>
        <end position="57"/>
    </location>
</feature>
<comment type="caution">
    <text evidence="3">The sequence shown here is derived from an EMBL/GenBank/DDBJ whole genome shotgun (WGS) entry which is preliminary data.</text>
</comment>
<accession>A0A6B0T2I3</accession>
<dbReference type="Pfam" id="PF02517">
    <property type="entry name" value="Rce1-like"/>
    <property type="match status" value="1"/>
</dbReference>
<dbReference type="EMBL" id="WUUS01000011">
    <property type="protein sequence ID" value="MXR42812.1"/>
    <property type="molecule type" value="Genomic_DNA"/>
</dbReference>
<dbReference type="RefSeq" id="WP_159669848.1">
    <property type="nucleotide sequence ID" value="NZ_WUUS01000011.1"/>
</dbReference>
<keyword evidence="1" id="KW-0812">Transmembrane</keyword>
<feature type="transmembrane region" description="Helical" evidence="1">
    <location>
        <begin position="69"/>
        <end position="91"/>
    </location>
</feature>
<organism evidence="3 4">
    <name type="scientific">Halobaculum saliterrae</name>
    <dbReference type="NCBI Taxonomy" id="2073113"/>
    <lineage>
        <taxon>Archaea</taxon>
        <taxon>Methanobacteriati</taxon>
        <taxon>Methanobacteriota</taxon>
        <taxon>Stenosarchaea group</taxon>
        <taxon>Halobacteria</taxon>
        <taxon>Halobacteriales</taxon>
        <taxon>Haloferacaceae</taxon>
        <taxon>Halobaculum</taxon>
    </lineage>
</organism>
<name>A0A6B0T2I3_9EURY</name>
<keyword evidence="3" id="KW-0645">Protease</keyword>
<dbReference type="OrthoDB" id="307160at2157"/>
<evidence type="ECO:0000256" key="1">
    <source>
        <dbReference type="SAM" id="Phobius"/>
    </source>
</evidence>